<gene>
    <name evidence="1" type="ORF">FBZ90_108146</name>
</gene>
<reference evidence="1 2" key="1">
    <citation type="submission" date="2019-06" db="EMBL/GenBank/DDBJ databases">
        <title>Genomic Encyclopedia of Type Strains, Phase IV (KMG-V): Genome sequencing to study the core and pangenomes of soil and plant-associated prokaryotes.</title>
        <authorList>
            <person name="Whitman W."/>
        </authorList>
    </citation>
    <scope>NUCLEOTIDE SEQUENCE [LARGE SCALE GENOMIC DNA]</scope>
    <source>
        <strain evidence="1 2">BR 11622</strain>
    </source>
</reference>
<dbReference type="AlphaFoldDB" id="A0A560H4A1"/>
<comment type="caution">
    <text evidence="1">The sequence shown here is derived from an EMBL/GenBank/DDBJ whole genome shotgun (WGS) entry which is preliminary data.</text>
</comment>
<dbReference type="EMBL" id="VITR01000008">
    <property type="protein sequence ID" value="TWB41122.1"/>
    <property type="molecule type" value="Genomic_DNA"/>
</dbReference>
<keyword evidence="2" id="KW-1185">Reference proteome</keyword>
<name>A0A560H4A1_9PROT</name>
<protein>
    <submittedName>
        <fullName evidence="1">Uncharacterized protein</fullName>
    </submittedName>
</protein>
<accession>A0A560H4A1</accession>
<dbReference type="Proteomes" id="UP000315751">
    <property type="component" value="Unassembled WGS sequence"/>
</dbReference>
<organism evidence="1 2">
    <name type="scientific">Nitrospirillum amazonense</name>
    <dbReference type="NCBI Taxonomy" id="28077"/>
    <lineage>
        <taxon>Bacteria</taxon>
        <taxon>Pseudomonadati</taxon>
        <taxon>Pseudomonadota</taxon>
        <taxon>Alphaproteobacteria</taxon>
        <taxon>Rhodospirillales</taxon>
        <taxon>Azospirillaceae</taxon>
        <taxon>Nitrospirillum</taxon>
    </lineage>
</organism>
<evidence type="ECO:0000313" key="1">
    <source>
        <dbReference type="EMBL" id="TWB41122.1"/>
    </source>
</evidence>
<proteinExistence type="predicted"/>
<sequence>MRRPLPFSPGQGYPAGKKISYECLSCSDTVPSMPAHFAECRCGNITVDSSSGRAYIRRPEEMRIYQTQ</sequence>
<evidence type="ECO:0000313" key="2">
    <source>
        <dbReference type="Proteomes" id="UP000315751"/>
    </source>
</evidence>